<organism evidence="3 4">
    <name type="scientific">Taibaiella soli</name>
    <dbReference type="NCBI Taxonomy" id="1649169"/>
    <lineage>
        <taxon>Bacteria</taxon>
        <taxon>Pseudomonadati</taxon>
        <taxon>Bacteroidota</taxon>
        <taxon>Chitinophagia</taxon>
        <taxon>Chitinophagales</taxon>
        <taxon>Chitinophagaceae</taxon>
        <taxon>Taibaiella</taxon>
    </lineage>
</organism>
<evidence type="ECO:0000259" key="2">
    <source>
        <dbReference type="Pfam" id="PF14321"/>
    </source>
</evidence>
<feature type="domain" description="DUF4382" evidence="2">
    <location>
        <begin position="35"/>
        <end position="171"/>
    </location>
</feature>
<evidence type="ECO:0000313" key="4">
    <source>
        <dbReference type="Proteomes" id="UP000248745"/>
    </source>
</evidence>
<feature type="chain" id="PRO_5016087891" description="DUF4382 domain-containing protein" evidence="1">
    <location>
        <begin position="20"/>
        <end position="262"/>
    </location>
</feature>
<feature type="signal peptide" evidence="1">
    <location>
        <begin position="1"/>
        <end position="19"/>
    </location>
</feature>
<dbReference type="Pfam" id="PF14321">
    <property type="entry name" value="DUF4382"/>
    <property type="match status" value="1"/>
</dbReference>
<comment type="caution">
    <text evidence="3">The sequence shown here is derived from an EMBL/GenBank/DDBJ whole genome shotgun (WGS) entry which is preliminary data.</text>
</comment>
<dbReference type="AlphaFoldDB" id="A0A2W2B4C5"/>
<evidence type="ECO:0000256" key="1">
    <source>
        <dbReference type="SAM" id="SignalP"/>
    </source>
</evidence>
<dbReference type="RefSeq" id="WP_110997114.1">
    <property type="nucleotide sequence ID" value="NZ_QKTW01000002.1"/>
</dbReference>
<accession>A0A2W2B4C5</accession>
<gene>
    <name evidence="3" type="ORF">DN068_01550</name>
</gene>
<protein>
    <recommendedName>
        <fullName evidence="2">DUF4382 domain-containing protein</fullName>
    </recommendedName>
</protein>
<name>A0A2W2B4C5_9BACT</name>
<dbReference type="SUPFAM" id="SSF117074">
    <property type="entry name" value="Hypothetical protein PA1324"/>
    <property type="match status" value="1"/>
</dbReference>
<dbReference type="EMBL" id="QKTW01000002">
    <property type="protein sequence ID" value="PZF74908.1"/>
    <property type="molecule type" value="Genomic_DNA"/>
</dbReference>
<proteinExistence type="predicted"/>
<dbReference type="InterPro" id="IPR025491">
    <property type="entry name" value="DUF4382"/>
</dbReference>
<sequence length="262" mass="28245">MKKLLLVIPLLIMGLFACKKDSSSSGGGYSSSTNAKVTMHLTDGPATYDAVYLNVQEVQVNVSNGSWISMTPVRPGLYNILNFRNGLDTMLGWVEIPAGTISQMRLILGDGNYVVVNGVDYPLTTPSAQESGLKLNINQTLVAGNSYDFWIDFDAARSIHQTGNGKYMLKPVMRAYSELTDGRIKGYALPPAAGITVYAINGTDTLSAIPNVDGYFGFNGLSQGTYELMFNPADTTYQSVVMPNVQVTFGTITDVGTVTLVH</sequence>
<dbReference type="OrthoDB" id="2111471at2"/>
<keyword evidence="4" id="KW-1185">Reference proteome</keyword>
<dbReference type="PROSITE" id="PS51257">
    <property type="entry name" value="PROKAR_LIPOPROTEIN"/>
    <property type="match status" value="1"/>
</dbReference>
<reference evidence="3 4" key="1">
    <citation type="submission" date="2018-06" db="EMBL/GenBank/DDBJ databases">
        <title>Mucibacter soli gen. nov., sp. nov., a new member of the family Chitinophagaceae producing mucin.</title>
        <authorList>
            <person name="Kim M.-K."/>
            <person name="Park S."/>
            <person name="Kim T.-S."/>
            <person name="Joung Y."/>
            <person name="Han J.-H."/>
            <person name="Kim S.B."/>
        </authorList>
    </citation>
    <scope>NUCLEOTIDE SEQUENCE [LARGE SCALE GENOMIC DNA]</scope>
    <source>
        <strain evidence="3 4">R1-15</strain>
    </source>
</reference>
<keyword evidence="1" id="KW-0732">Signal</keyword>
<dbReference type="Proteomes" id="UP000248745">
    <property type="component" value="Unassembled WGS sequence"/>
</dbReference>
<evidence type="ECO:0000313" key="3">
    <source>
        <dbReference type="EMBL" id="PZF74908.1"/>
    </source>
</evidence>